<dbReference type="SUPFAM" id="SSF56935">
    <property type="entry name" value="Porins"/>
    <property type="match status" value="1"/>
</dbReference>
<sequence>MLSNKEMGRTGLGLVLVGSMVLLAGGAQAQGLGNSPYSRIGLGEFNANTGGVRQMGMGGVGLAAPNAVNVNELNPALLYYTNRTTFEAGFNGQYKTVKNATASNRSGSGTLGYLALSVPLSSKWAAAVGLKPLSAVDYESNILQAVVNTPSGQPAQSLKQYRGEGGISEAYLGQGFRVAKGLTLGFTASYVFGVIDETTATTVSTTDNSISSVKVVERQHTRYSDFAFRAGGHYRKSIAKDLSMNLAGVYSFAHNLNGQQTNTQERENADGTLNSAPTTISDGRGSSYVPALAQVGVSFDNEKNWSLNLDASQQQWSKFSNFNGTGPALSNTLRVGLGGEITPDPGSVEHYFQRVSYRAGVSLGQMPYQVNGKTLYDRSVSWGFGFPMPTASALEATTISLAFTYGVRGNTDVLNASLGTSNVQENYIRGQLGITLNNRWFIKRRLQ</sequence>
<organism evidence="2 3">
    <name type="scientific">Hymenobacter armeniacus</name>
    <dbReference type="NCBI Taxonomy" id="2771358"/>
    <lineage>
        <taxon>Bacteria</taxon>
        <taxon>Pseudomonadati</taxon>
        <taxon>Bacteroidota</taxon>
        <taxon>Cytophagia</taxon>
        <taxon>Cytophagales</taxon>
        <taxon>Hymenobacteraceae</taxon>
        <taxon>Hymenobacter</taxon>
    </lineage>
</organism>
<gene>
    <name evidence="2" type="ORF">IC234_15495</name>
</gene>
<proteinExistence type="predicted"/>
<dbReference type="EMBL" id="JACXAC010000005">
    <property type="protein sequence ID" value="MBD2723534.1"/>
    <property type="molecule type" value="Genomic_DNA"/>
</dbReference>
<dbReference type="RefSeq" id="WP_190926322.1">
    <property type="nucleotide sequence ID" value="NZ_JACXAC010000005.1"/>
</dbReference>
<keyword evidence="3" id="KW-1185">Reference proteome</keyword>
<evidence type="ECO:0000256" key="1">
    <source>
        <dbReference type="SAM" id="MobiDB-lite"/>
    </source>
</evidence>
<reference evidence="2 3" key="1">
    <citation type="submission" date="2020-09" db="EMBL/GenBank/DDBJ databases">
        <authorList>
            <person name="Kim M.K."/>
        </authorList>
    </citation>
    <scope>NUCLEOTIDE SEQUENCE [LARGE SCALE GENOMIC DNA]</scope>
    <source>
        <strain evidence="2 3">BT189</strain>
    </source>
</reference>
<comment type="caution">
    <text evidence="2">The sequence shown here is derived from an EMBL/GenBank/DDBJ whole genome shotgun (WGS) entry which is preliminary data.</text>
</comment>
<evidence type="ECO:0000313" key="2">
    <source>
        <dbReference type="EMBL" id="MBD2723534.1"/>
    </source>
</evidence>
<evidence type="ECO:0008006" key="4">
    <source>
        <dbReference type="Google" id="ProtNLM"/>
    </source>
</evidence>
<accession>A0ABR8K081</accession>
<dbReference type="Gene3D" id="2.40.160.60">
    <property type="entry name" value="Outer membrane protein transport protein (OMPP1/FadL/TodX)"/>
    <property type="match status" value="1"/>
</dbReference>
<dbReference type="Proteomes" id="UP000606003">
    <property type="component" value="Unassembled WGS sequence"/>
</dbReference>
<protein>
    <recommendedName>
        <fullName evidence="4">Aromatic hydrocarbon degradation protein</fullName>
    </recommendedName>
</protein>
<evidence type="ECO:0000313" key="3">
    <source>
        <dbReference type="Proteomes" id="UP000606003"/>
    </source>
</evidence>
<name>A0ABR8K081_9BACT</name>
<feature type="compositionally biased region" description="Polar residues" evidence="1">
    <location>
        <begin position="271"/>
        <end position="281"/>
    </location>
</feature>
<feature type="region of interest" description="Disordered" evidence="1">
    <location>
        <begin position="262"/>
        <end position="282"/>
    </location>
</feature>